<reference evidence="4 5" key="1">
    <citation type="submission" date="2023-03" db="EMBL/GenBank/DDBJ databases">
        <title>WGS of Gossypium arboreum.</title>
        <authorList>
            <person name="Yu D."/>
        </authorList>
    </citation>
    <scope>NUCLEOTIDE SEQUENCE [LARGE SCALE GENOMIC DNA]</scope>
    <source>
        <tissue evidence="4">Leaf</tissue>
    </source>
</reference>
<accession>A0ABR0NH74</accession>
<evidence type="ECO:0000259" key="2">
    <source>
        <dbReference type="Pfam" id="PF14111"/>
    </source>
</evidence>
<feature type="domain" description="DUF4283" evidence="2">
    <location>
        <begin position="35"/>
        <end position="105"/>
    </location>
</feature>
<organism evidence="4 5">
    <name type="scientific">Gossypium arboreum</name>
    <name type="common">Tree cotton</name>
    <name type="synonym">Gossypium nanking</name>
    <dbReference type="NCBI Taxonomy" id="29729"/>
    <lineage>
        <taxon>Eukaryota</taxon>
        <taxon>Viridiplantae</taxon>
        <taxon>Streptophyta</taxon>
        <taxon>Embryophyta</taxon>
        <taxon>Tracheophyta</taxon>
        <taxon>Spermatophyta</taxon>
        <taxon>Magnoliopsida</taxon>
        <taxon>eudicotyledons</taxon>
        <taxon>Gunneridae</taxon>
        <taxon>Pentapetalae</taxon>
        <taxon>rosids</taxon>
        <taxon>malvids</taxon>
        <taxon>Malvales</taxon>
        <taxon>Malvaceae</taxon>
        <taxon>Malvoideae</taxon>
        <taxon>Gossypium</taxon>
    </lineage>
</organism>
<dbReference type="InterPro" id="IPR040256">
    <property type="entry name" value="At4g02000-like"/>
</dbReference>
<name>A0ABR0NH74_GOSAR</name>
<dbReference type="InterPro" id="IPR025558">
    <property type="entry name" value="DUF4283"/>
</dbReference>
<dbReference type="Pfam" id="PF14111">
    <property type="entry name" value="DUF4283"/>
    <property type="match status" value="1"/>
</dbReference>
<dbReference type="Pfam" id="PF14392">
    <property type="entry name" value="zf-CCHC_4"/>
    <property type="match status" value="1"/>
</dbReference>
<sequence length="374" mass="43678">MENKLAQLSINDEEDEVFQIQPDLNREGMGEIFQLVGCFLTASVIHFPAMRSTLVNLWHPICGVQIRYLGEKRCLFQFFHIMDLERVIKCSPWNFNNHLLLLYKLAWGEDPLQVPLVMTPFWFKYMMSPLGYFQRVWLFKWGIFRVFLEYDRSNLDKENRNFMRIRVEIDVRHPLKRKKQISFSRRMSYVNFKYERLSLFYFFCGRFGYSDSFCEANMALGVEVAKMGWDLSLRAQSRRVLAMNSIWLREDGEGKVGDGGGSNKGGGSGYWKVENKRRCVKLVDPVLGFNLEGGSSDSNQRVTDVLSKQFHDSMEHDLEDPTLIGKEGKKRSRVEYDNSAENDDISKVLSRNRRVEEHNLILSAVAKRQATRTQ</sequence>
<keyword evidence="5" id="KW-1185">Reference proteome</keyword>
<evidence type="ECO:0000256" key="1">
    <source>
        <dbReference type="SAM" id="MobiDB-lite"/>
    </source>
</evidence>
<evidence type="ECO:0008006" key="6">
    <source>
        <dbReference type="Google" id="ProtNLM"/>
    </source>
</evidence>
<gene>
    <name evidence="4" type="ORF">PVK06_035218</name>
</gene>
<evidence type="ECO:0000313" key="4">
    <source>
        <dbReference type="EMBL" id="KAK5794027.1"/>
    </source>
</evidence>
<evidence type="ECO:0000313" key="5">
    <source>
        <dbReference type="Proteomes" id="UP001358586"/>
    </source>
</evidence>
<feature type="domain" description="Zinc knuckle CX2CX4HX4C" evidence="3">
    <location>
        <begin position="169"/>
        <end position="215"/>
    </location>
</feature>
<dbReference type="Proteomes" id="UP001358586">
    <property type="component" value="Chromosome 10"/>
</dbReference>
<dbReference type="PANTHER" id="PTHR31286">
    <property type="entry name" value="GLYCINE-RICH CELL WALL STRUCTURAL PROTEIN 1.8-LIKE"/>
    <property type="match status" value="1"/>
</dbReference>
<dbReference type="PANTHER" id="PTHR31286:SF153">
    <property type="entry name" value="DUF4283 DOMAIN PROTEIN"/>
    <property type="match status" value="1"/>
</dbReference>
<evidence type="ECO:0000259" key="3">
    <source>
        <dbReference type="Pfam" id="PF14392"/>
    </source>
</evidence>
<feature type="region of interest" description="Disordered" evidence="1">
    <location>
        <begin position="322"/>
        <end position="343"/>
    </location>
</feature>
<proteinExistence type="predicted"/>
<dbReference type="InterPro" id="IPR025836">
    <property type="entry name" value="Zn_knuckle_CX2CX4HX4C"/>
</dbReference>
<protein>
    <recommendedName>
        <fullName evidence="6">DUF4283 domain-containing protein</fullName>
    </recommendedName>
</protein>
<comment type="caution">
    <text evidence="4">The sequence shown here is derived from an EMBL/GenBank/DDBJ whole genome shotgun (WGS) entry which is preliminary data.</text>
</comment>
<dbReference type="EMBL" id="JARKNE010000010">
    <property type="protein sequence ID" value="KAK5794027.1"/>
    <property type="molecule type" value="Genomic_DNA"/>
</dbReference>